<dbReference type="CDD" id="cd03591">
    <property type="entry name" value="CLECT_collectin_like"/>
    <property type="match status" value="1"/>
</dbReference>
<dbReference type="PANTHER" id="PTHR24024:SF14">
    <property type="entry name" value="COLLECTIN-11"/>
    <property type="match status" value="1"/>
</dbReference>
<evidence type="ECO:0000256" key="7">
    <source>
        <dbReference type="ARBA" id="ARBA00022837"/>
    </source>
</evidence>
<keyword evidence="11" id="KW-1015">Disulfide bond</keyword>
<proteinExistence type="inferred from homology"/>
<dbReference type="Proteomes" id="UP001652580">
    <property type="component" value="Chromosome 12"/>
</dbReference>
<dbReference type="Pfam" id="PF01391">
    <property type="entry name" value="Collagen"/>
    <property type="match status" value="1"/>
</dbReference>
<dbReference type="PROSITE" id="PS50041">
    <property type="entry name" value="C_TYPE_LECTIN_2"/>
    <property type="match status" value="1"/>
</dbReference>
<evidence type="ECO:0000256" key="3">
    <source>
        <dbReference type="ARBA" id="ARBA00022588"/>
    </source>
</evidence>
<dbReference type="InterPro" id="IPR018378">
    <property type="entry name" value="C-type_lectin_CS"/>
</dbReference>
<keyword evidence="3" id="KW-0399">Innate immunity</keyword>
<evidence type="ECO:0000256" key="5">
    <source>
        <dbReference type="ARBA" id="ARBA00022729"/>
    </source>
</evidence>
<organism evidence="18 19">
    <name type="scientific">Balaenoptera acutorostrata</name>
    <name type="common">Common minke whale</name>
    <name type="synonym">Balaena rostrata</name>
    <dbReference type="NCBI Taxonomy" id="9767"/>
    <lineage>
        <taxon>Eukaryota</taxon>
        <taxon>Metazoa</taxon>
        <taxon>Chordata</taxon>
        <taxon>Craniata</taxon>
        <taxon>Vertebrata</taxon>
        <taxon>Euteleostomi</taxon>
        <taxon>Mammalia</taxon>
        <taxon>Eutheria</taxon>
        <taxon>Laurasiatheria</taxon>
        <taxon>Artiodactyla</taxon>
        <taxon>Whippomorpha</taxon>
        <taxon>Cetacea</taxon>
        <taxon>Mysticeti</taxon>
        <taxon>Balaenopteridae</taxon>
        <taxon>Balaenoptera</taxon>
    </lineage>
</organism>
<dbReference type="Pfam" id="PF00059">
    <property type="entry name" value="Lectin_C"/>
    <property type="match status" value="1"/>
</dbReference>
<keyword evidence="10" id="KW-0176">Collagen</keyword>
<evidence type="ECO:0000256" key="2">
    <source>
        <dbReference type="ARBA" id="ARBA00022525"/>
    </source>
</evidence>
<sequence>MWTLGMIHTMGTWRTIIRRRASHSVSQRAAGLTMKRALALIGLAFLSVLRAGGAQQTVDDTCSVQILVPGLKGDAGEKGDKGAPGRPGRVGPTGEKGEKGDSGDIGPPGPNGEPGIPCECGQLRKAVGETDNQVAQITAELKFIKHAVAGVRETEQKIYLLVKEEKRYVDAQLACQGRGGTLGMPKDEAANGLLAAYVAQAGLARVFIGINDLEREGAFVYADRSPMQTFSKWRSGEPNNAYDEEDCVELEASGGWNDVACHLTMPFLCEFDKEHV</sequence>
<evidence type="ECO:0000256" key="9">
    <source>
        <dbReference type="ARBA" id="ARBA00023035"/>
    </source>
</evidence>
<dbReference type="GeneID" id="103010171"/>
<comment type="subcellular location">
    <subcellularLocation>
        <location evidence="1">Secreted</location>
    </subcellularLocation>
</comment>
<protein>
    <recommendedName>
        <fullName evidence="13">Collectin-11</fullName>
    </recommendedName>
</protein>
<comment type="function">
    <text evidence="14">Lectin that plays a role in innate immunity, apoptosis and embryogenesis. Calcium-dependent lectin that binds self and non-self glycoproteins presenting high mannose oligosaccharides with at least one terminal alpha-1,2-linked mannose epitope. Primarily recognizes the terminal disaccharide of the glycan. Also recognizes a subset of fucosylated glycans and lipopolysaccharides. Plays a role in innate immunity through its ability to bind non-self sugars presented by microorganisms and to activate the complement through the recruitment of MAPS1. Also plays a role in apoptosis through its ability to bind in a calcium-independent manner the DNA present at the surface of apoptotic cells and to activate the complement in response to this binding. Finally, plays a role in development, probably serving as a guidance cue during the migration of neural crest cells and other cell types during embryogenesis.</text>
</comment>
<evidence type="ECO:0000313" key="19">
    <source>
        <dbReference type="RefSeq" id="XP_057414389.1"/>
    </source>
</evidence>
<dbReference type="InterPro" id="IPR001304">
    <property type="entry name" value="C-type_lectin-like"/>
</dbReference>
<dbReference type="PANTHER" id="PTHR24024">
    <property type="entry name" value="PULMONARY SURFACTANT-ASSOCIATED PROTEIN A"/>
    <property type="match status" value="1"/>
</dbReference>
<comment type="similarity">
    <text evidence="12">Belongs to the COLEC10/COLEC11 family.</text>
</comment>
<evidence type="ECO:0000313" key="18">
    <source>
        <dbReference type="Proteomes" id="UP001652580"/>
    </source>
</evidence>
<dbReference type="SUPFAM" id="SSF56436">
    <property type="entry name" value="C-type lectin-like"/>
    <property type="match status" value="1"/>
</dbReference>
<evidence type="ECO:0000256" key="1">
    <source>
        <dbReference type="ARBA" id="ARBA00004613"/>
    </source>
</evidence>
<evidence type="ECO:0000256" key="14">
    <source>
        <dbReference type="ARBA" id="ARBA00045618"/>
    </source>
</evidence>
<evidence type="ECO:0000256" key="16">
    <source>
        <dbReference type="SAM" id="MobiDB-lite"/>
    </source>
</evidence>
<dbReference type="InterPro" id="IPR016187">
    <property type="entry name" value="CTDL_fold"/>
</dbReference>
<evidence type="ECO:0000256" key="4">
    <source>
        <dbReference type="ARBA" id="ARBA00022723"/>
    </source>
</evidence>
<dbReference type="InterPro" id="IPR033990">
    <property type="entry name" value="Collectin_CTLD"/>
</dbReference>
<evidence type="ECO:0000256" key="6">
    <source>
        <dbReference type="ARBA" id="ARBA00022734"/>
    </source>
</evidence>
<evidence type="ECO:0000256" key="12">
    <source>
        <dbReference type="ARBA" id="ARBA00038195"/>
    </source>
</evidence>
<dbReference type="PROSITE" id="PS00615">
    <property type="entry name" value="C_TYPE_LECTIN_1"/>
    <property type="match status" value="1"/>
</dbReference>
<evidence type="ECO:0000256" key="15">
    <source>
        <dbReference type="ARBA" id="ARBA00046592"/>
    </source>
</evidence>
<dbReference type="InterPro" id="IPR051077">
    <property type="entry name" value="Ca-dependent_lectin"/>
</dbReference>
<evidence type="ECO:0000256" key="10">
    <source>
        <dbReference type="ARBA" id="ARBA00023119"/>
    </source>
</evidence>
<keyword evidence="5" id="KW-0732">Signal</keyword>
<keyword evidence="2" id="KW-0964">Secreted</keyword>
<evidence type="ECO:0000259" key="17">
    <source>
        <dbReference type="PROSITE" id="PS50041"/>
    </source>
</evidence>
<dbReference type="RefSeq" id="XP_057414389.1">
    <property type="nucleotide sequence ID" value="XM_057558406.1"/>
</dbReference>
<dbReference type="Gene3D" id="3.10.100.10">
    <property type="entry name" value="Mannose-Binding Protein A, subunit A"/>
    <property type="match status" value="1"/>
</dbReference>
<comment type="subunit">
    <text evidence="15">Homotrimer; disulfide-linked. Interacts with MASP1; probably triggers the lectin pathway of complement.</text>
</comment>
<keyword evidence="6" id="KW-0430">Lectin</keyword>
<accession>A0ABM3UJ80</accession>
<dbReference type="SMART" id="SM00034">
    <property type="entry name" value="CLECT"/>
    <property type="match status" value="1"/>
</dbReference>
<gene>
    <name evidence="19" type="primary">COLEC11</name>
</gene>
<keyword evidence="18" id="KW-1185">Reference proteome</keyword>
<keyword evidence="8" id="KW-0391">Immunity</keyword>
<evidence type="ECO:0000256" key="11">
    <source>
        <dbReference type="ARBA" id="ARBA00023157"/>
    </source>
</evidence>
<feature type="domain" description="C-type lectin" evidence="17">
    <location>
        <begin position="154"/>
        <end position="270"/>
    </location>
</feature>
<feature type="region of interest" description="Disordered" evidence="16">
    <location>
        <begin position="73"/>
        <end position="118"/>
    </location>
</feature>
<keyword evidence="7" id="KW-0106">Calcium</keyword>
<name>A0ABM3UJ80_BALAC</name>
<evidence type="ECO:0000256" key="8">
    <source>
        <dbReference type="ARBA" id="ARBA00022859"/>
    </source>
</evidence>
<dbReference type="InterPro" id="IPR016186">
    <property type="entry name" value="C-type_lectin-like/link_sf"/>
</dbReference>
<reference evidence="19" key="1">
    <citation type="submission" date="2025-08" db="UniProtKB">
        <authorList>
            <consortium name="RefSeq"/>
        </authorList>
    </citation>
    <scope>IDENTIFICATION</scope>
</reference>
<keyword evidence="4" id="KW-0479">Metal-binding</keyword>
<keyword evidence="9" id="KW-0465">Mannose-binding</keyword>
<evidence type="ECO:0000256" key="13">
    <source>
        <dbReference type="ARBA" id="ARBA00040130"/>
    </source>
</evidence>
<feature type="compositionally biased region" description="Basic and acidic residues" evidence="16">
    <location>
        <begin position="74"/>
        <end position="83"/>
    </location>
</feature>
<dbReference type="InterPro" id="IPR008160">
    <property type="entry name" value="Collagen"/>
</dbReference>